<dbReference type="GO" id="GO:0006518">
    <property type="term" value="P:peptide metabolic process"/>
    <property type="evidence" value="ECO:0007669"/>
    <property type="project" value="TreeGrafter"/>
</dbReference>
<protein>
    <recommendedName>
        <fullName evidence="11">Peptidase M3A/M3B catalytic domain-containing protein</fullName>
    </recommendedName>
</protein>
<feature type="domain" description="Peptidase M3A/M3B catalytic" evidence="11">
    <location>
        <begin position="225"/>
        <end position="640"/>
    </location>
</feature>
<dbReference type="AlphaFoldDB" id="A0A1X7U924"/>
<dbReference type="Gene3D" id="1.10.1370.10">
    <property type="entry name" value="Neurolysin, domain 3"/>
    <property type="match status" value="1"/>
</dbReference>
<dbReference type="Proteomes" id="UP000007879">
    <property type="component" value="Unassembled WGS sequence"/>
</dbReference>
<keyword evidence="9" id="KW-0496">Mitochondrion</keyword>
<dbReference type="GO" id="GO:0005739">
    <property type="term" value="C:mitochondrion"/>
    <property type="evidence" value="ECO:0007669"/>
    <property type="project" value="UniProtKB-SubCell"/>
</dbReference>
<evidence type="ECO:0000256" key="3">
    <source>
        <dbReference type="ARBA" id="ARBA00022670"/>
    </source>
</evidence>
<evidence type="ECO:0000256" key="5">
    <source>
        <dbReference type="ARBA" id="ARBA00022801"/>
    </source>
</evidence>
<dbReference type="STRING" id="400682.A0A1X7U924"/>
<dbReference type="Gene3D" id="3.40.390.10">
    <property type="entry name" value="Collagenase (Catalytic Domain)"/>
    <property type="match status" value="1"/>
</dbReference>
<sequence>MAFVLARVLFRSYSSLPGTTRGGGGLLNHPLLTSPDGFHSLIDSTLESCNDIVRQILTVSPTNQTTDKETLLLFDELSNAICQSADLSECIRLLHPDPSYVTAAQSCSAALGGYVEQLNTSRELYDAIKDINMESLDPVSYRHAFSLLHDFEISGIHLSKDKREKALKLHKDILYLSHAFTEQCPTPSLINTKSAPPSIIRHRHLFSDHDSSQNLYIDSVPYLSGDPELRRDCYKEYYSSSHPNKEVLDALLRSRHSLARLVGYDTFAHRTLADTMAGSPEVVMEFLNALNDKIQPLAEQELYEMASVIGTTKDRLEPWDFPLALDRAKKNLFKNSGEHFPLSACLKGLRFLTKSLFDVDIELTDINPGEVWDDSVQKFTFKREGEVLGILYCDWLNRSDKLASDCQFTIQGGRERRDGSYQIPISTLSLSFHSNPPLLTQHALENLFHEMGHALHSILGRSPYQNTSGTRCTTDFAEIPSNLMELFLKDDCVISSFTNTAPSLNFSSNLFPAFKTQEQILYSVMDQVFHGPHPLGSSTNEIFSGLHDRYSVIPHTSGTSWYLRFTHLYSYAGEYYSYLWSRSVANLIWKKCFSSNPLSRTSGRRYEEAMLKHGGGLHPLDMVRSMLGYEPSVEELVNAYCEEINNMKESMTL</sequence>
<evidence type="ECO:0000313" key="12">
    <source>
        <dbReference type="EnsemblMetazoa" id="Aqu2.1.24265_001"/>
    </source>
</evidence>
<evidence type="ECO:0000256" key="4">
    <source>
        <dbReference type="ARBA" id="ARBA00022723"/>
    </source>
</evidence>
<dbReference type="CDD" id="cd06457">
    <property type="entry name" value="M3A_MIP"/>
    <property type="match status" value="1"/>
</dbReference>
<reference evidence="13" key="1">
    <citation type="journal article" date="2010" name="Nature">
        <title>The Amphimedon queenslandica genome and the evolution of animal complexity.</title>
        <authorList>
            <person name="Srivastava M."/>
            <person name="Simakov O."/>
            <person name="Chapman J."/>
            <person name="Fahey B."/>
            <person name="Gauthier M.E."/>
            <person name="Mitros T."/>
            <person name="Richards G.S."/>
            <person name="Conaco C."/>
            <person name="Dacre M."/>
            <person name="Hellsten U."/>
            <person name="Larroux C."/>
            <person name="Putnam N.H."/>
            <person name="Stanke M."/>
            <person name="Adamska M."/>
            <person name="Darling A."/>
            <person name="Degnan S.M."/>
            <person name="Oakley T.H."/>
            <person name="Plachetzki D.C."/>
            <person name="Zhai Y."/>
            <person name="Adamski M."/>
            <person name="Calcino A."/>
            <person name="Cummins S.F."/>
            <person name="Goodstein D.M."/>
            <person name="Harris C."/>
            <person name="Jackson D.J."/>
            <person name="Leys S.P."/>
            <person name="Shu S."/>
            <person name="Woodcroft B.J."/>
            <person name="Vervoort M."/>
            <person name="Kosik K.S."/>
            <person name="Manning G."/>
            <person name="Degnan B.M."/>
            <person name="Rokhsar D.S."/>
        </authorList>
    </citation>
    <scope>NUCLEOTIDE SEQUENCE [LARGE SCALE GENOMIC DNA]</scope>
</reference>
<evidence type="ECO:0000256" key="2">
    <source>
        <dbReference type="ARBA" id="ARBA00006040"/>
    </source>
</evidence>
<dbReference type="InterPro" id="IPR045090">
    <property type="entry name" value="Pept_M3A_M3B"/>
</dbReference>
<dbReference type="EnsemblMetazoa" id="Aqu2.1.24265_001">
    <property type="protein sequence ID" value="Aqu2.1.24265_001"/>
    <property type="gene ID" value="Aqu2.1.24265"/>
</dbReference>
<dbReference type="eggNOG" id="KOG2090">
    <property type="taxonomic scope" value="Eukaryota"/>
</dbReference>
<dbReference type="OMA" id="ALMFEYM"/>
<dbReference type="GO" id="GO:0006627">
    <property type="term" value="P:protein processing involved in protein targeting to mitochondrion"/>
    <property type="evidence" value="ECO:0007669"/>
    <property type="project" value="TreeGrafter"/>
</dbReference>
<evidence type="ECO:0000313" key="13">
    <source>
        <dbReference type="Proteomes" id="UP000007879"/>
    </source>
</evidence>
<name>A0A1X7U924_AMPQE</name>
<dbReference type="PANTHER" id="PTHR11804">
    <property type="entry name" value="PROTEASE M3 THIMET OLIGOPEPTIDASE-RELATED"/>
    <property type="match status" value="1"/>
</dbReference>
<comment type="similarity">
    <text evidence="2 10">Belongs to the peptidase M3 family.</text>
</comment>
<dbReference type="GO" id="GO:0046872">
    <property type="term" value="F:metal ion binding"/>
    <property type="evidence" value="ECO:0007669"/>
    <property type="project" value="UniProtKB-UniRule"/>
</dbReference>
<dbReference type="OrthoDB" id="17530at2759"/>
<dbReference type="InterPro" id="IPR033851">
    <property type="entry name" value="M3A_MIP"/>
</dbReference>
<evidence type="ECO:0000256" key="6">
    <source>
        <dbReference type="ARBA" id="ARBA00022833"/>
    </source>
</evidence>
<keyword evidence="13" id="KW-1185">Reference proteome</keyword>
<dbReference type="GO" id="GO:0004222">
    <property type="term" value="F:metalloendopeptidase activity"/>
    <property type="evidence" value="ECO:0007669"/>
    <property type="project" value="InterPro"/>
</dbReference>
<organism evidence="12">
    <name type="scientific">Amphimedon queenslandica</name>
    <name type="common">Sponge</name>
    <dbReference type="NCBI Taxonomy" id="400682"/>
    <lineage>
        <taxon>Eukaryota</taxon>
        <taxon>Metazoa</taxon>
        <taxon>Porifera</taxon>
        <taxon>Demospongiae</taxon>
        <taxon>Heteroscleromorpha</taxon>
        <taxon>Haplosclerida</taxon>
        <taxon>Niphatidae</taxon>
        <taxon>Amphimedon</taxon>
    </lineage>
</organism>
<keyword evidence="3 10" id="KW-0645">Protease</keyword>
<keyword evidence="5 10" id="KW-0378">Hydrolase</keyword>
<dbReference type="Pfam" id="PF01432">
    <property type="entry name" value="Peptidase_M3"/>
    <property type="match status" value="1"/>
</dbReference>
<gene>
    <name evidence="12" type="primary">105313764</name>
</gene>
<dbReference type="InterPro" id="IPR024079">
    <property type="entry name" value="MetalloPept_cat_dom_sf"/>
</dbReference>
<evidence type="ECO:0000256" key="8">
    <source>
        <dbReference type="ARBA" id="ARBA00023049"/>
    </source>
</evidence>
<keyword evidence="4 10" id="KW-0479">Metal-binding</keyword>
<evidence type="ECO:0000259" key="11">
    <source>
        <dbReference type="Pfam" id="PF01432"/>
    </source>
</evidence>
<dbReference type="InParanoid" id="A0A1X7U924"/>
<dbReference type="InterPro" id="IPR024077">
    <property type="entry name" value="Neurolysin/TOP_dom2"/>
</dbReference>
<accession>A0A1X7U924</accession>
<dbReference type="InterPro" id="IPR001567">
    <property type="entry name" value="Pept_M3A_M3B_dom"/>
</dbReference>
<keyword evidence="8 10" id="KW-0482">Metalloprotease</keyword>
<keyword evidence="7" id="KW-0809">Transit peptide</keyword>
<evidence type="ECO:0000256" key="7">
    <source>
        <dbReference type="ARBA" id="ARBA00022946"/>
    </source>
</evidence>
<comment type="cofactor">
    <cofactor evidence="10">
        <name>Zn(2+)</name>
        <dbReference type="ChEBI" id="CHEBI:29105"/>
    </cofactor>
    <text evidence="10">Binds 1 zinc ion.</text>
</comment>
<keyword evidence="6 10" id="KW-0862">Zinc</keyword>
<evidence type="ECO:0000256" key="10">
    <source>
        <dbReference type="RuleBase" id="RU003435"/>
    </source>
</evidence>
<dbReference type="SUPFAM" id="SSF55486">
    <property type="entry name" value="Metalloproteases ('zincins'), catalytic domain"/>
    <property type="match status" value="1"/>
</dbReference>
<comment type="subcellular location">
    <subcellularLocation>
        <location evidence="1">Mitochondrion</location>
    </subcellularLocation>
</comment>
<reference evidence="12" key="2">
    <citation type="submission" date="2017-05" db="UniProtKB">
        <authorList>
            <consortium name="EnsemblMetazoa"/>
        </authorList>
    </citation>
    <scope>IDENTIFICATION</scope>
</reference>
<dbReference type="PANTHER" id="PTHR11804:SF79">
    <property type="entry name" value="MITOCHONDRIAL INTERMEDIATE PEPTIDASE"/>
    <property type="match status" value="1"/>
</dbReference>
<dbReference type="KEGG" id="aqu:105313764"/>
<dbReference type="EnsemblMetazoa" id="XM_011407453.2">
    <property type="protein sequence ID" value="XP_011405755.1"/>
    <property type="gene ID" value="LOC105313764"/>
</dbReference>
<evidence type="ECO:0000256" key="1">
    <source>
        <dbReference type="ARBA" id="ARBA00004173"/>
    </source>
</evidence>
<proteinExistence type="inferred from homology"/>
<evidence type="ECO:0000256" key="9">
    <source>
        <dbReference type="ARBA" id="ARBA00023128"/>
    </source>
</evidence>